<organism evidence="1">
    <name type="scientific">marine sediment metagenome</name>
    <dbReference type="NCBI Taxonomy" id="412755"/>
    <lineage>
        <taxon>unclassified sequences</taxon>
        <taxon>metagenomes</taxon>
        <taxon>ecological metagenomes</taxon>
    </lineage>
</organism>
<gene>
    <name evidence="1" type="ORF">S01H1_67944</name>
</gene>
<feature type="non-terminal residue" evidence="1">
    <location>
        <position position="67"/>
    </location>
</feature>
<sequence length="67" mass="7893">MIKWKDTAQSWTDRINEALEYRRRFGREDRWFNLEAMFMNLPGSSADIGPNVIQEMGDSLVSRLGVW</sequence>
<accession>X0XW39</accession>
<name>X0XW39_9ZZZZ</name>
<dbReference type="EMBL" id="BARS01045024">
    <property type="protein sequence ID" value="GAG28966.1"/>
    <property type="molecule type" value="Genomic_DNA"/>
</dbReference>
<proteinExistence type="predicted"/>
<comment type="caution">
    <text evidence="1">The sequence shown here is derived from an EMBL/GenBank/DDBJ whole genome shotgun (WGS) entry which is preliminary data.</text>
</comment>
<dbReference type="AlphaFoldDB" id="X0XW39"/>
<protein>
    <submittedName>
        <fullName evidence="1">Uncharacterized protein</fullName>
    </submittedName>
</protein>
<reference evidence="1" key="1">
    <citation type="journal article" date="2014" name="Front. Microbiol.">
        <title>High frequency of phylogenetically diverse reductive dehalogenase-homologous genes in deep subseafloor sedimentary metagenomes.</title>
        <authorList>
            <person name="Kawai M."/>
            <person name="Futagami T."/>
            <person name="Toyoda A."/>
            <person name="Takaki Y."/>
            <person name="Nishi S."/>
            <person name="Hori S."/>
            <person name="Arai W."/>
            <person name="Tsubouchi T."/>
            <person name="Morono Y."/>
            <person name="Uchiyama I."/>
            <person name="Ito T."/>
            <person name="Fujiyama A."/>
            <person name="Inagaki F."/>
            <person name="Takami H."/>
        </authorList>
    </citation>
    <scope>NUCLEOTIDE SEQUENCE</scope>
    <source>
        <strain evidence="1">Expedition CK06-06</strain>
    </source>
</reference>
<evidence type="ECO:0000313" key="1">
    <source>
        <dbReference type="EMBL" id="GAG28966.1"/>
    </source>
</evidence>